<reference evidence="2 3" key="1">
    <citation type="submission" date="2018-01" db="EMBL/GenBank/DDBJ databases">
        <title>Draft genome Sequence of streptomyces globosus LZH-48.</title>
        <authorList>
            <person name="Ran K."/>
            <person name="Li Z."/>
            <person name="Wei S."/>
            <person name="Dong R."/>
        </authorList>
    </citation>
    <scope>NUCLEOTIDE SEQUENCE [LARGE SCALE GENOMIC DNA]</scope>
    <source>
        <strain evidence="2 3">LZH-48</strain>
    </source>
</reference>
<keyword evidence="3" id="KW-1185">Reference proteome</keyword>
<name>A0A344U0F4_9ACTN</name>
<feature type="region of interest" description="Disordered" evidence="1">
    <location>
        <begin position="1"/>
        <end position="33"/>
    </location>
</feature>
<dbReference type="KEGG" id="sgz:C0216_13750"/>
<protein>
    <submittedName>
        <fullName evidence="2">Uncharacterized protein</fullName>
    </submittedName>
</protein>
<dbReference type="AlphaFoldDB" id="A0A344U0F4"/>
<sequence length="86" mass="9189">MPDPHLVPPLAAVPERAPEPAPGSGTEPGPLPRCPVCARLPERISWRQQPGRPVVLAFAPCGHRHTSPAAPVLAVTPPRPPVRRRP</sequence>
<organism evidence="2 3">
    <name type="scientific">Streptomyces globosus</name>
    <dbReference type="NCBI Taxonomy" id="68209"/>
    <lineage>
        <taxon>Bacteria</taxon>
        <taxon>Bacillati</taxon>
        <taxon>Actinomycetota</taxon>
        <taxon>Actinomycetes</taxon>
        <taxon>Kitasatosporales</taxon>
        <taxon>Streptomycetaceae</taxon>
        <taxon>Streptomyces</taxon>
    </lineage>
</organism>
<proteinExistence type="predicted"/>
<evidence type="ECO:0000256" key="1">
    <source>
        <dbReference type="SAM" id="MobiDB-lite"/>
    </source>
</evidence>
<dbReference type="Proteomes" id="UP000252004">
    <property type="component" value="Chromosome"/>
</dbReference>
<dbReference type="RefSeq" id="WP_114055558.1">
    <property type="nucleotide sequence ID" value="NZ_CP030862.1"/>
</dbReference>
<accession>A0A344U0F4</accession>
<feature type="region of interest" description="Disordered" evidence="1">
    <location>
        <begin position="63"/>
        <end position="86"/>
    </location>
</feature>
<dbReference type="OrthoDB" id="4327027at2"/>
<evidence type="ECO:0000313" key="3">
    <source>
        <dbReference type="Proteomes" id="UP000252004"/>
    </source>
</evidence>
<gene>
    <name evidence="2" type="ORF">C0216_13750</name>
</gene>
<evidence type="ECO:0000313" key="2">
    <source>
        <dbReference type="EMBL" id="AXE24375.1"/>
    </source>
</evidence>
<dbReference type="EMBL" id="CP030862">
    <property type="protein sequence ID" value="AXE24375.1"/>
    <property type="molecule type" value="Genomic_DNA"/>
</dbReference>